<keyword evidence="5 7" id="KW-0067">ATP-binding</keyword>
<keyword evidence="7" id="KW-0479">Metal-binding</keyword>
<dbReference type="PRINTS" id="PR01100">
    <property type="entry name" value="SHIKIMTKNASE"/>
</dbReference>
<dbReference type="EC" id="2.7.1.71" evidence="7"/>
<evidence type="ECO:0000256" key="1">
    <source>
        <dbReference type="ARBA" id="ARBA00022605"/>
    </source>
</evidence>
<comment type="similarity">
    <text evidence="7">Belongs to the shikimate kinase family.</text>
</comment>
<feature type="binding site" evidence="7">
    <location>
        <begin position="13"/>
        <end position="18"/>
    </location>
    <ligand>
        <name>ATP</name>
        <dbReference type="ChEBI" id="CHEBI:30616"/>
    </ligand>
</feature>
<dbReference type="CDD" id="cd00464">
    <property type="entry name" value="SK"/>
    <property type="match status" value="1"/>
</dbReference>
<protein>
    <recommendedName>
        <fullName evidence="7">Shikimate kinase</fullName>
        <shortName evidence="7">SK</shortName>
        <ecNumber evidence="7">2.7.1.71</ecNumber>
    </recommendedName>
</protein>
<comment type="pathway">
    <text evidence="7">Metabolic intermediate biosynthesis; chorismate biosynthesis; chorismate from D-erythrose 4-phosphate and phosphoenolpyruvate: step 5/7.</text>
</comment>
<keyword evidence="7" id="KW-0460">Magnesium</keyword>
<evidence type="ECO:0000256" key="5">
    <source>
        <dbReference type="ARBA" id="ARBA00022840"/>
    </source>
</evidence>
<proteinExistence type="inferred from homology"/>
<keyword evidence="4 7" id="KW-0418">Kinase</keyword>
<feature type="binding site" evidence="7">
    <location>
        <position position="59"/>
    </location>
    <ligand>
        <name>substrate</name>
    </ligand>
</feature>
<evidence type="ECO:0000256" key="2">
    <source>
        <dbReference type="ARBA" id="ARBA00022679"/>
    </source>
</evidence>
<dbReference type="PANTHER" id="PTHR21087">
    <property type="entry name" value="SHIKIMATE KINASE"/>
    <property type="match status" value="1"/>
</dbReference>
<dbReference type="GO" id="GO:0005829">
    <property type="term" value="C:cytosol"/>
    <property type="evidence" value="ECO:0007669"/>
    <property type="project" value="TreeGrafter"/>
</dbReference>
<keyword evidence="3 7" id="KW-0547">Nucleotide-binding</keyword>
<dbReference type="HAMAP" id="MF_00109">
    <property type="entry name" value="Shikimate_kinase"/>
    <property type="match status" value="1"/>
</dbReference>
<comment type="caution">
    <text evidence="7">Lacks conserved residue(s) required for the propagation of feature annotation.</text>
</comment>
<reference evidence="8 9" key="1">
    <citation type="submission" date="2016-10" db="EMBL/GenBank/DDBJ databases">
        <authorList>
            <person name="de Groot N.N."/>
        </authorList>
    </citation>
    <scope>NUCLEOTIDE SEQUENCE [LARGE SCALE GENOMIC DNA]</scope>
    <source>
        <strain evidence="8 9">DSM 45514</strain>
    </source>
</reference>
<dbReference type="PANTHER" id="PTHR21087:SF16">
    <property type="entry name" value="SHIKIMATE KINASE 1, CHLOROPLASTIC"/>
    <property type="match status" value="1"/>
</dbReference>
<dbReference type="GO" id="GO:0008652">
    <property type="term" value="P:amino acid biosynthetic process"/>
    <property type="evidence" value="ECO:0007669"/>
    <property type="project" value="UniProtKB-KW"/>
</dbReference>
<evidence type="ECO:0000313" key="9">
    <source>
        <dbReference type="Proteomes" id="UP000199387"/>
    </source>
</evidence>
<dbReference type="Pfam" id="PF01202">
    <property type="entry name" value="SKI"/>
    <property type="match status" value="1"/>
</dbReference>
<dbReference type="GO" id="GO:0004765">
    <property type="term" value="F:shikimate kinase activity"/>
    <property type="evidence" value="ECO:0007669"/>
    <property type="project" value="UniProtKB-UniRule"/>
</dbReference>
<comment type="subcellular location">
    <subcellularLocation>
        <location evidence="7">Cytoplasm</location>
    </subcellularLocation>
</comment>
<evidence type="ECO:0000256" key="7">
    <source>
        <dbReference type="HAMAP-Rule" id="MF_00109"/>
    </source>
</evidence>
<keyword evidence="9" id="KW-1185">Reference proteome</keyword>
<feature type="binding site" evidence="7">
    <location>
        <position position="81"/>
    </location>
    <ligand>
        <name>substrate</name>
    </ligand>
</feature>
<sequence>MEKHHLILIGFMGTGKSTVGRMLAERLGWPWVDTDTEVERQAGRSIPELFAEGGEVRFREWEKRILWKVTEGETKVITTGGGIVLDPANTNRIATSGWTVALDATEEELIRRLVSDQSRPLLEGNARRRVRELKRERQGVYDFADFYLDTTGLTPAASVERIIKSWKGCSDGGGV</sequence>
<keyword evidence="6 7" id="KW-0057">Aromatic amino acid biosynthesis</keyword>
<comment type="catalytic activity">
    <reaction evidence="7">
        <text>shikimate + ATP = 3-phosphoshikimate + ADP + H(+)</text>
        <dbReference type="Rhea" id="RHEA:13121"/>
        <dbReference type="ChEBI" id="CHEBI:15378"/>
        <dbReference type="ChEBI" id="CHEBI:30616"/>
        <dbReference type="ChEBI" id="CHEBI:36208"/>
        <dbReference type="ChEBI" id="CHEBI:145989"/>
        <dbReference type="ChEBI" id="CHEBI:456216"/>
        <dbReference type="EC" id="2.7.1.71"/>
    </reaction>
</comment>
<dbReference type="Proteomes" id="UP000199387">
    <property type="component" value="Unassembled WGS sequence"/>
</dbReference>
<dbReference type="InterPro" id="IPR027417">
    <property type="entry name" value="P-loop_NTPase"/>
</dbReference>
<comment type="cofactor">
    <cofactor evidence="7">
        <name>Mg(2+)</name>
        <dbReference type="ChEBI" id="CHEBI:18420"/>
    </cofactor>
    <text evidence="7">Binds 1 Mg(2+) ion per subunit.</text>
</comment>
<dbReference type="GO" id="GO:0000287">
    <property type="term" value="F:magnesium ion binding"/>
    <property type="evidence" value="ECO:0007669"/>
    <property type="project" value="UniProtKB-UniRule"/>
</dbReference>
<dbReference type="AlphaFoldDB" id="A0A1G6HN91"/>
<dbReference type="InterPro" id="IPR031322">
    <property type="entry name" value="Shikimate/glucono_kinase"/>
</dbReference>
<feature type="binding site" evidence="7">
    <location>
        <position position="35"/>
    </location>
    <ligand>
        <name>substrate</name>
    </ligand>
</feature>
<dbReference type="UniPathway" id="UPA00053">
    <property type="reaction ID" value="UER00088"/>
</dbReference>
<dbReference type="EMBL" id="FMZA01000001">
    <property type="protein sequence ID" value="SDB95613.1"/>
    <property type="molecule type" value="Genomic_DNA"/>
</dbReference>
<dbReference type="Gene3D" id="3.40.50.300">
    <property type="entry name" value="P-loop containing nucleotide triphosphate hydrolases"/>
    <property type="match status" value="1"/>
</dbReference>
<dbReference type="GO" id="GO:0009073">
    <property type="term" value="P:aromatic amino acid family biosynthetic process"/>
    <property type="evidence" value="ECO:0007669"/>
    <property type="project" value="UniProtKB-KW"/>
</dbReference>
<keyword evidence="7" id="KW-0963">Cytoplasm</keyword>
<evidence type="ECO:0000256" key="3">
    <source>
        <dbReference type="ARBA" id="ARBA00022741"/>
    </source>
</evidence>
<evidence type="ECO:0000256" key="6">
    <source>
        <dbReference type="ARBA" id="ARBA00023141"/>
    </source>
</evidence>
<feature type="binding site" evidence="7">
    <location>
        <position position="17"/>
    </location>
    <ligand>
        <name>Mg(2+)</name>
        <dbReference type="ChEBI" id="CHEBI:18420"/>
    </ligand>
</feature>
<dbReference type="STRING" id="1236220.SAMN04488112_10199"/>
<dbReference type="SUPFAM" id="SSF52540">
    <property type="entry name" value="P-loop containing nucleoside triphosphate hydrolases"/>
    <property type="match status" value="1"/>
</dbReference>
<dbReference type="GO" id="GO:0005524">
    <property type="term" value="F:ATP binding"/>
    <property type="evidence" value="ECO:0007669"/>
    <property type="project" value="UniProtKB-UniRule"/>
</dbReference>
<evidence type="ECO:0000313" key="8">
    <source>
        <dbReference type="EMBL" id="SDB95613.1"/>
    </source>
</evidence>
<dbReference type="InterPro" id="IPR000623">
    <property type="entry name" value="Shikimate_kinase/TSH1"/>
</dbReference>
<comment type="subunit">
    <text evidence="7">Monomer.</text>
</comment>
<dbReference type="OrthoDB" id="9800332at2"/>
<gene>
    <name evidence="7" type="primary">aroK</name>
    <name evidence="8" type="ORF">SAMN04488112_10199</name>
</gene>
<accession>A0A1G6HN91</accession>
<keyword evidence="2 7" id="KW-0808">Transferase</keyword>
<organism evidence="8 9">
    <name type="scientific">Melghirimyces thermohalophilus</name>
    <dbReference type="NCBI Taxonomy" id="1236220"/>
    <lineage>
        <taxon>Bacteria</taxon>
        <taxon>Bacillati</taxon>
        <taxon>Bacillota</taxon>
        <taxon>Bacilli</taxon>
        <taxon>Bacillales</taxon>
        <taxon>Thermoactinomycetaceae</taxon>
        <taxon>Melghirimyces</taxon>
    </lineage>
</organism>
<feature type="binding site" evidence="7">
    <location>
        <position position="137"/>
    </location>
    <ligand>
        <name>substrate</name>
    </ligand>
</feature>
<dbReference type="RefSeq" id="WP_091565378.1">
    <property type="nucleotide sequence ID" value="NZ_FMZA01000001.1"/>
</dbReference>
<name>A0A1G6HN91_9BACL</name>
<evidence type="ECO:0000256" key="4">
    <source>
        <dbReference type="ARBA" id="ARBA00022777"/>
    </source>
</evidence>
<comment type="function">
    <text evidence="7">Catalyzes the specific phosphorylation of the 3-hydroxyl group of shikimic acid using ATP as a cosubstrate.</text>
</comment>
<keyword evidence="1 7" id="KW-0028">Amino-acid biosynthesis</keyword>
<feature type="binding site" evidence="7">
    <location>
        <position position="119"/>
    </location>
    <ligand>
        <name>ATP</name>
        <dbReference type="ChEBI" id="CHEBI:30616"/>
    </ligand>
</feature>
<dbReference type="GO" id="GO:0009423">
    <property type="term" value="P:chorismate biosynthetic process"/>
    <property type="evidence" value="ECO:0007669"/>
    <property type="project" value="UniProtKB-UniRule"/>
</dbReference>